<dbReference type="EMBL" id="ML213503">
    <property type="protein sequence ID" value="TFK57565.1"/>
    <property type="molecule type" value="Genomic_DNA"/>
</dbReference>
<keyword evidence="2" id="KW-1133">Transmembrane helix</keyword>
<organism evidence="4 5">
    <name type="scientific">Heliocybe sulcata</name>
    <dbReference type="NCBI Taxonomy" id="5364"/>
    <lineage>
        <taxon>Eukaryota</taxon>
        <taxon>Fungi</taxon>
        <taxon>Dikarya</taxon>
        <taxon>Basidiomycota</taxon>
        <taxon>Agaricomycotina</taxon>
        <taxon>Agaricomycetes</taxon>
        <taxon>Gloeophyllales</taxon>
        <taxon>Gloeophyllaceae</taxon>
        <taxon>Heliocybe</taxon>
    </lineage>
</organism>
<dbReference type="AlphaFoldDB" id="A0A5C3NL11"/>
<reference evidence="4 5" key="1">
    <citation type="journal article" date="2019" name="Nat. Ecol. Evol.">
        <title>Megaphylogeny resolves global patterns of mushroom evolution.</title>
        <authorList>
            <person name="Varga T."/>
            <person name="Krizsan K."/>
            <person name="Foldi C."/>
            <person name="Dima B."/>
            <person name="Sanchez-Garcia M."/>
            <person name="Sanchez-Ramirez S."/>
            <person name="Szollosi G.J."/>
            <person name="Szarkandi J.G."/>
            <person name="Papp V."/>
            <person name="Albert L."/>
            <person name="Andreopoulos W."/>
            <person name="Angelini C."/>
            <person name="Antonin V."/>
            <person name="Barry K.W."/>
            <person name="Bougher N.L."/>
            <person name="Buchanan P."/>
            <person name="Buyck B."/>
            <person name="Bense V."/>
            <person name="Catcheside P."/>
            <person name="Chovatia M."/>
            <person name="Cooper J."/>
            <person name="Damon W."/>
            <person name="Desjardin D."/>
            <person name="Finy P."/>
            <person name="Geml J."/>
            <person name="Haridas S."/>
            <person name="Hughes K."/>
            <person name="Justo A."/>
            <person name="Karasinski D."/>
            <person name="Kautmanova I."/>
            <person name="Kiss B."/>
            <person name="Kocsube S."/>
            <person name="Kotiranta H."/>
            <person name="LaButti K.M."/>
            <person name="Lechner B.E."/>
            <person name="Liimatainen K."/>
            <person name="Lipzen A."/>
            <person name="Lukacs Z."/>
            <person name="Mihaltcheva S."/>
            <person name="Morgado L.N."/>
            <person name="Niskanen T."/>
            <person name="Noordeloos M.E."/>
            <person name="Ohm R.A."/>
            <person name="Ortiz-Santana B."/>
            <person name="Ovrebo C."/>
            <person name="Racz N."/>
            <person name="Riley R."/>
            <person name="Savchenko A."/>
            <person name="Shiryaev A."/>
            <person name="Soop K."/>
            <person name="Spirin V."/>
            <person name="Szebenyi C."/>
            <person name="Tomsovsky M."/>
            <person name="Tulloss R.E."/>
            <person name="Uehling J."/>
            <person name="Grigoriev I.V."/>
            <person name="Vagvolgyi C."/>
            <person name="Papp T."/>
            <person name="Martin F.M."/>
            <person name="Miettinen O."/>
            <person name="Hibbett D.S."/>
            <person name="Nagy L.G."/>
        </authorList>
    </citation>
    <scope>NUCLEOTIDE SEQUENCE [LARGE SCALE GENOMIC DNA]</scope>
    <source>
        <strain evidence="4 5">OMC1185</strain>
    </source>
</reference>
<gene>
    <name evidence="4" type="ORF">OE88DRAFT_1804082</name>
</gene>
<feature type="region of interest" description="Disordered" evidence="1">
    <location>
        <begin position="360"/>
        <end position="397"/>
    </location>
</feature>
<evidence type="ECO:0000256" key="2">
    <source>
        <dbReference type="SAM" id="Phobius"/>
    </source>
</evidence>
<feature type="signal peptide" evidence="3">
    <location>
        <begin position="1"/>
        <end position="23"/>
    </location>
</feature>
<feature type="region of interest" description="Disordered" evidence="1">
    <location>
        <begin position="252"/>
        <end position="289"/>
    </location>
</feature>
<dbReference type="Proteomes" id="UP000305948">
    <property type="component" value="Unassembled WGS sequence"/>
</dbReference>
<evidence type="ECO:0000256" key="1">
    <source>
        <dbReference type="SAM" id="MobiDB-lite"/>
    </source>
</evidence>
<keyword evidence="3" id="KW-0732">Signal</keyword>
<feature type="region of interest" description="Disordered" evidence="1">
    <location>
        <begin position="301"/>
        <end position="341"/>
    </location>
</feature>
<keyword evidence="5" id="KW-1185">Reference proteome</keyword>
<accession>A0A5C3NL11</accession>
<feature type="region of interest" description="Disordered" evidence="1">
    <location>
        <begin position="194"/>
        <end position="213"/>
    </location>
</feature>
<protein>
    <submittedName>
        <fullName evidence="4">Uncharacterized protein</fullName>
    </submittedName>
</protein>
<evidence type="ECO:0000313" key="5">
    <source>
        <dbReference type="Proteomes" id="UP000305948"/>
    </source>
</evidence>
<proteinExistence type="predicted"/>
<evidence type="ECO:0000256" key="3">
    <source>
        <dbReference type="SAM" id="SignalP"/>
    </source>
</evidence>
<feature type="chain" id="PRO_5022834583" evidence="3">
    <location>
        <begin position="24"/>
        <end position="397"/>
    </location>
</feature>
<feature type="transmembrane region" description="Helical" evidence="2">
    <location>
        <begin position="223"/>
        <end position="244"/>
    </location>
</feature>
<feature type="compositionally biased region" description="Polar residues" evidence="1">
    <location>
        <begin position="360"/>
        <end position="370"/>
    </location>
</feature>
<evidence type="ECO:0000313" key="4">
    <source>
        <dbReference type="EMBL" id="TFK57565.1"/>
    </source>
</evidence>
<keyword evidence="2" id="KW-0812">Transmembrane</keyword>
<dbReference type="OrthoDB" id="3245657at2759"/>
<sequence length="397" mass="43141">MRKLGRCVASILFFFLCIGEILAVLTNVTVDDNNGDPVTHAKVTYSPAGVWNFGPQCVACTAHPDPNQVYMRTWHDATYYPTEPDNITENIVSMSVPFNGSAIYVYCILTFTFDHPAGNSDMRFLIDNDIVGVFELPPNGSTTYDYHYPVYVNESIETGPHTFRLESGYNNTKSVVIFDYMVYSYDNGTTSPTASSIFPSQSPGQDGYSQEKHGLPRSLTTTIAAVVSAVGAMILVFATTLFLLRRRRRRTRAADGAATPEASAPVSSSPEGPGSRWLARYSDNGDPLQCMATTEQHSWLAQDPYPSSNPAHPNVSSAAPSSATYPHYSANSTGPLPATPTVRSKLLSTPITAPSSFTKAYSATAPSSFTDPFLPEDETASVSASLPPSYHESWYPD</sequence>
<dbReference type="STRING" id="5364.A0A5C3NL11"/>
<keyword evidence="2" id="KW-0472">Membrane</keyword>
<feature type="compositionally biased region" description="Polar residues" evidence="1">
    <location>
        <begin position="194"/>
        <end position="208"/>
    </location>
</feature>
<name>A0A5C3NL11_9AGAM</name>
<feature type="compositionally biased region" description="Low complexity" evidence="1">
    <location>
        <begin position="257"/>
        <end position="275"/>
    </location>
</feature>
<feature type="compositionally biased region" description="Polar residues" evidence="1">
    <location>
        <begin position="301"/>
        <end position="334"/>
    </location>
</feature>